<comment type="caution">
    <text evidence="2">The sequence shown here is derived from an EMBL/GenBank/DDBJ whole genome shotgun (WGS) entry which is preliminary data.</text>
</comment>
<sequence length="111" mass="11869">MGSLADSAAAPQQARCSKKPELIDFLTVRGVMSSSALVSDIPFLPTSRLAPPHLLTPHSECTPVPPPPLPPLTPHHSPPSPLSTTTTLHHAGEWKYQLAPVRSAGVRVRCR</sequence>
<evidence type="ECO:0000313" key="2">
    <source>
        <dbReference type="EMBL" id="CAB1459908.1"/>
    </source>
</evidence>
<evidence type="ECO:0000313" key="3">
    <source>
        <dbReference type="Proteomes" id="UP001153269"/>
    </source>
</evidence>
<organism evidence="2 3">
    <name type="scientific">Pleuronectes platessa</name>
    <name type="common">European plaice</name>
    <dbReference type="NCBI Taxonomy" id="8262"/>
    <lineage>
        <taxon>Eukaryota</taxon>
        <taxon>Metazoa</taxon>
        <taxon>Chordata</taxon>
        <taxon>Craniata</taxon>
        <taxon>Vertebrata</taxon>
        <taxon>Euteleostomi</taxon>
        <taxon>Actinopterygii</taxon>
        <taxon>Neopterygii</taxon>
        <taxon>Teleostei</taxon>
        <taxon>Neoteleostei</taxon>
        <taxon>Acanthomorphata</taxon>
        <taxon>Carangaria</taxon>
        <taxon>Pleuronectiformes</taxon>
        <taxon>Pleuronectoidei</taxon>
        <taxon>Pleuronectidae</taxon>
        <taxon>Pleuronectes</taxon>
    </lineage>
</organism>
<dbReference type="EMBL" id="CADEAL010004451">
    <property type="protein sequence ID" value="CAB1459908.1"/>
    <property type="molecule type" value="Genomic_DNA"/>
</dbReference>
<dbReference type="AlphaFoldDB" id="A0A9N7W2T3"/>
<gene>
    <name evidence="2" type="ORF">PLEPLA_LOCUS47745</name>
</gene>
<protein>
    <submittedName>
        <fullName evidence="2">Uncharacterized protein</fullName>
    </submittedName>
</protein>
<reference evidence="2" key="1">
    <citation type="submission" date="2020-03" db="EMBL/GenBank/DDBJ databases">
        <authorList>
            <person name="Weist P."/>
        </authorList>
    </citation>
    <scope>NUCLEOTIDE SEQUENCE</scope>
</reference>
<name>A0A9N7W2T3_PLEPL</name>
<accession>A0A9N7W2T3</accession>
<proteinExistence type="predicted"/>
<evidence type="ECO:0000256" key="1">
    <source>
        <dbReference type="SAM" id="MobiDB-lite"/>
    </source>
</evidence>
<feature type="region of interest" description="Disordered" evidence="1">
    <location>
        <begin position="52"/>
        <end position="86"/>
    </location>
</feature>
<dbReference type="Proteomes" id="UP001153269">
    <property type="component" value="Unassembled WGS sequence"/>
</dbReference>
<feature type="compositionally biased region" description="Pro residues" evidence="1">
    <location>
        <begin position="63"/>
        <end position="81"/>
    </location>
</feature>
<keyword evidence="3" id="KW-1185">Reference proteome</keyword>